<gene>
    <name evidence="1" type="ORF">WJ96_04605</name>
</gene>
<protein>
    <recommendedName>
        <fullName evidence="3">Toxin SymE-like domain-containing protein</fullName>
    </recommendedName>
</protein>
<accession>A0AAW3MVP7</accession>
<evidence type="ECO:0008006" key="3">
    <source>
        <dbReference type="Google" id="ProtNLM"/>
    </source>
</evidence>
<dbReference type="EMBL" id="LPBJ01000047">
    <property type="protein sequence ID" value="KVP97855.1"/>
    <property type="molecule type" value="Genomic_DNA"/>
</dbReference>
<name>A0AAW3MVP7_9BURK</name>
<reference evidence="1 2" key="1">
    <citation type="submission" date="2015-11" db="EMBL/GenBank/DDBJ databases">
        <title>Expanding the genomic diversity of Burkholderia species for the development of highly accurate diagnostics.</title>
        <authorList>
            <person name="Sahl J."/>
            <person name="Keim P."/>
            <person name="Wagner D."/>
        </authorList>
    </citation>
    <scope>NUCLEOTIDE SEQUENCE [LARGE SCALE GENOMIC DNA]</scope>
    <source>
        <strain evidence="1 2">MSMB1808WGS</strain>
    </source>
</reference>
<organism evidence="1 2">
    <name type="scientific">Burkholderia ubonensis</name>
    <dbReference type="NCBI Taxonomy" id="101571"/>
    <lineage>
        <taxon>Bacteria</taxon>
        <taxon>Pseudomonadati</taxon>
        <taxon>Pseudomonadota</taxon>
        <taxon>Betaproteobacteria</taxon>
        <taxon>Burkholderiales</taxon>
        <taxon>Burkholderiaceae</taxon>
        <taxon>Burkholderia</taxon>
        <taxon>Burkholderia cepacia complex</taxon>
    </lineage>
</organism>
<comment type="caution">
    <text evidence="1">The sequence shown here is derived from an EMBL/GenBank/DDBJ whole genome shotgun (WGS) entry which is preliminary data.</text>
</comment>
<dbReference type="Proteomes" id="UP000056453">
    <property type="component" value="Unassembled WGS sequence"/>
</dbReference>
<keyword evidence="2" id="KW-1185">Reference proteome</keyword>
<evidence type="ECO:0000313" key="1">
    <source>
        <dbReference type="EMBL" id="KVP97855.1"/>
    </source>
</evidence>
<proteinExistence type="predicted"/>
<sequence>MRPDAMGARKTEWVGVARYFVQPPLDPDSLEILAWKDTQTNEYRRFVIAGRIWTIAGFEAQGPARAAFHGNALVIEKCDESTMDFRVGSPSHRMPYRSIGLAPFGDLGKLDHVRIIATPGRLIITSCAGELGRQCRDENLWPTDTQHVVELVEALAQKRAPHEPSAKEVGCYSVPEGRRLQIQGRWLNQLGFKPGMKFGVTAVDGELRVELGVENGWSVTQHSPGSSKLYVPAQSLELLNADKVRVLGREGVLKLLPLAA</sequence>
<dbReference type="AlphaFoldDB" id="A0AAW3MVP7"/>
<evidence type="ECO:0000313" key="2">
    <source>
        <dbReference type="Proteomes" id="UP000056453"/>
    </source>
</evidence>